<protein>
    <submittedName>
        <fullName evidence="1">Uncharacterized protein</fullName>
    </submittedName>
</protein>
<comment type="caution">
    <text evidence="1">The sequence shown here is derived from an EMBL/GenBank/DDBJ whole genome shotgun (WGS) entry which is preliminary data.</text>
</comment>
<sequence>MAAWSSCSSRDKVYEDWSCEALPAAPQELPLGSHRAYTLAAGTATASGYDISRRAWAKQTDWVIPFSALAEYVPEYELWFGSRGIGKVTPCAPVTSPPPATAGVLRRCCATSGSTTSSRARCGCRIPPNSYVHLGSARFCIVRIFGKPSSECQSVWGWDDPPNREEVFAVLTAVQVVRSGEWGRGLRMVKHKSVRYSLGECYSLAPLTVF</sequence>
<accession>A0A6G1EW90</accession>
<dbReference type="Proteomes" id="UP000479710">
    <property type="component" value="Unassembled WGS sequence"/>
</dbReference>
<dbReference type="InterPro" id="IPR012871">
    <property type="entry name" value="DUF1668_ORYSA"/>
</dbReference>
<dbReference type="Pfam" id="PF07893">
    <property type="entry name" value="DUF1668"/>
    <property type="match status" value="1"/>
</dbReference>
<evidence type="ECO:0000313" key="1">
    <source>
        <dbReference type="EMBL" id="KAF0928910.1"/>
    </source>
</evidence>
<organism evidence="1 2">
    <name type="scientific">Oryza meyeriana var. granulata</name>
    <dbReference type="NCBI Taxonomy" id="110450"/>
    <lineage>
        <taxon>Eukaryota</taxon>
        <taxon>Viridiplantae</taxon>
        <taxon>Streptophyta</taxon>
        <taxon>Embryophyta</taxon>
        <taxon>Tracheophyta</taxon>
        <taxon>Spermatophyta</taxon>
        <taxon>Magnoliopsida</taxon>
        <taxon>Liliopsida</taxon>
        <taxon>Poales</taxon>
        <taxon>Poaceae</taxon>
        <taxon>BOP clade</taxon>
        <taxon>Oryzoideae</taxon>
        <taxon>Oryzeae</taxon>
        <taxon>Oryzinae</taxon>
        <taxon>Oryza</taxon>
        <taxon>Oryza meyeriana</taxon>
    </lineage>
</organism>
<gene>
    <name evidence="1" type="ORF">E2562_010757</name>
</gene>
<dbReference type="AlphaFoldDB" id="A0A6G1EW90"/>
<dbReference type="EMBL" id="SPHZ02000002">
    <property type="protein sequence ID" value="KAF0928910.1"/>
    <property type="molecule type" value="Genomic_DNA"/>
</dbReference>
<dbReference type="OrthoDB" id="602168at2759"/>
<dbReference type="PANTHER" id="PTHR33085:SF88">
    <property type="entry name" value="OS08G0165000 PROTEIN"/>
    <property type="match status" value="1"/>
</dbReference>
<evidence type="ECO:0000313" key="2">
    <source>
        <dbReference type="Proteomes" id="UP000479710"/>
    </source>
</evidence>
<name>A0A6G1EW90_9ORYZ</name>
<reference evidence="1 2" key="1">
    <citation type="submission" date="2019-11" db="EMBL/GenBank/DDBJ databases">
        <title>Whole genome sequence of Oryza granulata.</title>
        <authorList>
            <person name="Li W."/>
        </authorList>
    </citation>
    <scope>NUCLEOTIDE SEQUENCE [LARGE SCALE GENOMIC DNA]</scope>
    <source>
        <strain evidence="2">cv. Menghai</strain>
        <tissue evidence="1">Leaf</tissue>
    </source>
</reference>
<proteinExistence type="predicted"/>
<keyword evidence="2" id="KW-1185">Reference proteome</keyword>
<dbReference type="PANTHER" id="PTHR33085">
    <property type="entry name" value="OS12G0113100 PROTEIN-RELATED"/>
    <property type="match status" value="1"/>
</dbReference>